<evidence type="ECO:0000313" key="22">
    <source>
        <dbReference type="Proteomes" id="UP000600220"/>
    </source>
</evidence>
<dbReference type="AlphaFoldDB" id="A0A166MZD5"/>
<evidence type="ECO:0000256" key="6">
    <source>
        <dbReference type="ARBA" id="ARBA00022679"/>
    </source>
</evidence>
<reference evidence="20" key="3">
    <citation type="journal article" date="2018" name="Vet. Microbiol.">
        <title>Molecular epidemiology of methicillin-resistant staphylococci amongst veterinary personnel, personnel-owned pets, patients and the hospital environment of two companion animal veterinary hospitals.</title>
        <authorList>
            <person name="Worthing K.A."/>
            <person name="Brown J."/>
            <person name="Gerber L."/>
            <person name="Abraham S."/>
            <person name="Trott D."/>
            <person name="Norris J.M."/>
        </authorList>
    </citation>
    <scope>NUCLEOTIDE SEQUENCE [LARGE SCALE GENOMIC DNA]</scope>
    <source>
        <strain evidence="20">ST496-2</strain>
    </source>
</reference>
<dbReference type="eggNOG" id="COG1762">
    <property type="taxonomic scope" value="Bacteria"/>
</dbReference>
<comment type="subcellular location">
    <subcellularLocation>
        <location evidence="1">Cytoplasm</location>
    </subcellularLocation>
</comment>
<dbReference type="InterPro" id="IPR016152">
    <property type="entry name" value="PTrfase/Anion_transptr"/>
</dbReference>
<evidence type="ECO:0000313" key="16">
    <source>
        <dbReference type="EMBL" id="QQM98286.1"/>
    </source>
</evidence>
<accession>A0A166MZD5</accession>
<organism evidence="14 19">
    <name type="scientific">Staphylococcus pseudintermedius</name>
    <dbReference type="NCBI Taxonomy" id="283734"/>
    <lineage>
        <taxon>Bacteria</taxon>
        <taxon>Bacillati</taxon>
        <taxon>Bacillota</taxon>
        <taxon>Bacilli</taxon>
        <taxon>Bacillales</taxon>
        <taxon>Staphylococcaceae</taxon>
        <taxon>Staphylococcus</taxon>
        <taxon>Staphylococcus intermedius group</taxon>
    </lineage>
</organism>
<evidence type="ECO:0000313" key="13">
    <source>
        <dbReference type="EMBL" id="EGQ4385536.1"/>
    </source>
</evidence>
<evidence type="ECO:0000313" key="14">
    <source>
        <dbReference type="EMBL" id="PWZ76380.1"/>
    </source>
</evidence>
<evidence type="ECO:0000313" key="19">
    <source>
        <dbReference type="Proteomes" id="UP000246800"/>
    </source>
</evidence>
<gene>
    <name evidence="14" type="ORF">DD902_02975</name>
    <name evidence="15" type="ORF">DD924_12570</name>
    <name evidence="17" type="ORF">DV961_10625</name>
    <name evidence="13" type="ORF">EGV54_10605</name>
    <name evidence="16" type="ORF">JGZ15_00965</name>
</gene>
<dbReference type="PANTHER" id="PTHR36203">
    <property type="entry name" value="ASCORBATE-SPECIFIC PTS SYSTEM EIIA COMPONENT"/>
    <property type="match status" value="1"/>
</dbReference>
<keyword evidence="8" id="KW-0418">Kinase</keyword>
<dbReference type="GO" id="GO:0009401">
    <property type="term" value="P:phosphoenolpyruvate-dependent sugar phosphotransferase system"/>
    <property type="evidence" value="ECO:0007669"/>
    <property type="project" value="UniProtKB-KW"/>
</dbReference>
<dbReference type="EMBL" id="AAXKXX010000019">
    <property type="protein sequence ID" value="EGQ4385536.1"/>
    <property type="molecule type" value="Genomic_DNA"/>
</dbReference>
<dbReference type="Pfam" id="PF00359">
    <property type="entry name" value="PTS_EIIA_2"/>
    <property type="match status" value="1"/>
</dbReference>
<dbReference type="PROSITE" id="PS51094">
    <property type="entry name" value="PTS_EIIA_TYPE_2"/>
    <property type="match status" value="1"/>
</dbReference>
<reference evidence="16 21" key="5">
    <citation type="submission" date="2020-12" db="EMBL/GenBank/DDBJ databases">
        <title>Whole genome sequencing and de novo assembly of Staphylococcus pseudintermedius: a novel pangenome approach to unravel pathogenesis of canine pyoderma.</title>
        <authorList>
            <person name="Ferrer L."/>
            <person name="Perez D."/>
            <person name="Fonticoba R."/>
            <person name="Vines J."/>
            <person name="Fabregas N."/>
            <person name="Madronero S."/>
            <person name="Meroni G."/>
            <person name="Martino P."/>
            <person name="Martinez S."/>
            <person name="Cusco A."/>
            <person name="Migura L."/>
            <person name="Francino O."/>
        </authorList>
    </citation>
    <scope>NUCLEOTIDE SEQUENCE [LARGE SCALE GENOMIC DNA]</scope>
    <source>
        <strain evidence="16 21">HSP080</strain>
    </source>
</reference>
<name>A0A166MZD5_STAPS</name>
<evidence type="ECO:0000256" key="9">
    <source>
        <dbReference type="ARBA" id="ARBA00037387"/>
    </source>
</evidence>
<dbReference type="GO" id="GO:0005737">
    <property type="term" value="C:cytoplasm"/>
    <property type="evidence" value="ECO:0007669"/>
    <property type="project" value="UniProtKB-SubCell"/>
</dbReference>
<dbReference type="Proteomes" id="UP000246351">
    <property type="component" value="Unassembled WGS sequence"/>
</dbReference>
<dbReference type="SUPFAM" id="SSF55804">
    <property type="entry name" value="Phoshotransferase/anion transport protein"/>
    <property type="match status" value="1"/>
</dbReference>
<reference evidence="18 19" key="1">
    <citation type="journal article" date="2018" name="Vet. Microbiol.">
        <title>Clonal diversity and geographic distribution of methicillin-resistant Staphylococcus pseudintermedius from Australian animals: Discovery of novel sequence types.</title>
        <authorList>
            <person name="Worthing K.A."/>
            <person name="Abraham S."/>
            <person name="Coombs G.W."/>
            <person name="Pang S."/>
            <person name="Saputra S."/>
            <person name="Jordan D."/>
            <person name="Trott D.J."/>
            <person name="Norris J.M."/>
        </authorList>
    </citation>
    <scope>NUCLEOTIDE SEQUENCE [LARGE SCALE GENOMIC DNA]</scope>
    <source>
        <strain evidence="14 19">ST525 1</strain>
        <strain evidence="15 18">ST71 3</strain>
    </source>
</reference>
<evidence type="ECO:0000313" key="18">
    <source>
        <dbReference type="Proteomes" id="UP000246351"/>
    </source>
</evidence>
<comment type="function">
    <text evidence="9">The phosphoenolpyruvate-dependent sugar phosphotransferase system (sugar PTS), a major carbohydrate active transport system, catalyzes the phosphorylation of incoming sugar substrates concomitantly with their translocation across the cell membrane. The enzyme II UlaABC PTS system is involved in ascorbate transport.</text>
</comment>
<dbReference type="CDD" id="cd00211">
    <property type="entry name" value="PTS_IIA_fru"/>
    <property type="match status" value="1"/>
</dbReference>
<keyword evidence="13" id="KW-0762">Sugar transport</keyword>
<evidence type="ECO:0000256" key="2">
    <source>
        <dbReference type="ARBA" id="ARBA00011798"/>
    </source>
</evidence>
<dbReference type="EMBL" id="QEIT01000013">
    <property type="protein sequence ID" value="PWZ76380.1"/>
    <property type="molecule type" value="Genomic_DNA"/>
</dbReference>
<keyword evidence="7" id="KW-0598">Phosphotransferase system</keyword>
<keyword evidence="4" id="KW-0963">Cytoplasm</keyword>
<evidence type="ECO:0000256" key="8">
    <source>
        <dbReference type="ARBA" id="ARBA00022777"/>
    </source>
</evidence>
<evidence type="ECO:0000259" key="12">
    <source>
        <dbReference type="PROSITE" id="PS51094"/>
    </source>
</evidence>
<evidence type="ECO:0000256" key="11">
    <source>
        <dbReference type="ARBA" id="ARBA00042072"/>
    </source>
</evidence>
<comment type="subunit">
    <text evidence="2">Homodimer or homotrimer. Seems to be a monomer when not phosphorylated.</text>
</comment>
<dbReference type="Proteomes" id="UP000256409">
    <property type="component" value="Unassembled WGS sequence"/>
</dbReference>
<dbReference type="OrthoDB" id="9776005at2"/>
<evidence type="ECO:0000313" key="21">
    <source>
        <dbReference type="Proteomes" id="UP000595859"/>
    </source>
</evidence>
<dbReference type="STRING" id="937773.SPSINT_2272"/>
<evidence type="ECO:0000256" key="7">
    <source>
        <dbReference type="ARBA" id="ARBA00022683"/>
    </source>
</evidence>
<reference evidence="13 22" key="4">
    <citation type="submission" date="2018-11" db="EMBL/GenBank/DDBJ databases">
        <authorList>
            <consortium name="Veterinary Laboratory Investigation and Response Network"/>
        </authorList>
    </citation>
    <scope>NUCLEOTIDE SEQUENCE [LARGE SCALE GENOMIC DNA]</scope>
    <source>
        <strain evidence="13 22">SPSE-18-VL-LA-PA-Ryan-0021</strain>
    </source>
</reference>
<dbReference type="PANTHER" id="PTHR36203:SF1">
    <property type="entry name" value="ASCORBATE-SPECIFIC PTS SYSTEM EIIA COMPONENT"/>
    <property type="match status" value="1"/>
</dbReference>
<dbReference type="EMBL" id="CP066884">
    <property type="protein sequence ID" value="QQM98286.1"/>
    <property type="molecule type" value="Genomic_DNA"/>
</dbReference>
<keyword evidence="3" id="KW-0813">Transport</keyword>
<evidence type="ECO:0000256" key="1">
    <source>
        <dbReference type="ARBA" id="ARBA00004496"/>
    </source>
</evidence>
<dbReference type="EMBL" id="QEIV01001255">
    <property type="protein sequence ID" value="PWZ97315.1"/>
    <property type="molecule type" value="Genomic_DNA"/>
</dbReference>
<keyword evidence="5" id="KW-0597">Phosphoprotein</keyword>
<sequence length="149" mass="16640">MSLEMLTEDKINVKECVASWEEAIKEASQPLVEQEYISQSYIDAMIDSVYRHGPYIVIAPEIAIAHARPNGNVNKVGISLLKLNQHINFGEKSHYASLVFVFSAVDTHSHLDILQSLAQILGDVAIVKNLIQSQNEKEILSIIKGVEQR</sequence>
<feature type="domain" description="PTS EIIA type-2" evidence="12">
    <location>
        <begin position="4"/>
        <end position="146"/>
    </location>
</feature>
<dbReference type="Proteomes" id="UP000246800">
    <property type="component" value="Unassembled WGS sequence"/>
</dbReference>
<dbReference type="OMA" id="GPWYILS"/>
<keyword evidence="6" id="KW-0808">Transferase</keyword>
<protein>
    <recommendedName>
        <fullName evidence="10">Ascorbate-specific PTS system EIIA component</fullName>
    </recommendedName>
    <alternativeName>
        <fullName evidence="11">Ascorbate-specific phosphotransferase enzyme IIA component</fullName>
    </alternativeName>
</protein>
<dbReference type="InterPro" id="IPR051351">
    <property type="entry name" value="Ascorbate-PTS_EIIA_comp"/>
</dbReference>
<dbReference type="InterPro" id="IPR002178">
    <property type="entry name" value="PTS_EIIA_type-2_dom"/>
</dbReference>
<dbReference type="Proteomes" id="UP000595859">
    <property type="component" value="Chromosome"/>
</dbReference>
<proteinExistence type="predicted"/>
<dbReference type="GO" id="GO:0016301">
    <property type="term" value="F:kinase activity"/>
    <property type="evidence" value="ECO:0007669"/>
    <property type="project" value="UniProtKB-KW"/>
</dbReference>
<dbReference type="RefSeq" id="WP_014612848.1">
    <property type="nucleotide sequence ID" value="NZ_AP019372.1"/>
</dbReference>
<evidence type="ECO:0000256" key="3">
    <source>
        <dbReference type="ARBA" id="ARBA00022448"/>
    </source>
</evidence>
<evidence type="ECO:0000313" key="20">
    <source>
        <dbReference type="Proteomes" id="UP000256409"/>
    </source>
</evidence>
<dbReference type="GeneID" id="93823916"/>
<evidence type="ECO:0000313" key="15">
    <source>
        <dbReference type="EMBL" id="PWZ97315.1"/>
    </source>
</evidence>
<reference evidence="17" key="2">
    <citation type="journal article" date="2018" name="Vet. Microbiol.">
        <title>Methicillin-resistant staphylococci amongst veterinary personnel, personnel-owned pets, patients and the hospital environment of two small animal veterinary hospitals.</title>
        <authorList>
            <person name="Worthing K.A."/>
            <person name="Brown J."/>
            <person name="Gerber L."/>
            <person name="Abraham S."/>
            <person name="Trott D."/>
            <person name="Norris J.M."/>
        </authorList>
    </citation>
    <scope>NUCLEOTIDE SEQUENCE</scope>
    <source>
        <strain evidence="17">ST496-2</strain>
    </source>
</reference>
<evidence type="ECO:0000313" key="17">
    <source>
        <dbReference type="EMBL" id="REA80565.1"/>
    </source>
</evidence>
<dbReference type="Proteomes" id="UP000600220">
    <property type="component" value="Unassembled WGS sequence"/>
</dbReference>
<keyword evidence="22" id="KW-1185">Reference proteome</keyword>
<dbReference type="EMBL" id="QQPC01000074">
    <property type="protein sequence ID" value="REA80565.1"/>
    <property type="molecule type" value="Genomic_DNA"/>
</dbReference>
<evidence type="ECO:0000256" key="10">
    <source>
        <dbReference type="ARBA" id="ARBA00041175"/>
    </source>
</evidence>
<evidence type="ECO:0000256" key="5">
    <source>
        <dbReference type="ARBA" id="ARBA00022553"/>
    </source>
</evidence>
<evidence type="ECO:0000256" key="4">
    <source>
        <dbReference type="ARBA" id="ARBA00022490"/>
    </source>
</evidence>
<dbReference type="Gene3D" id="3.40.930.10">
    <property type="entry name" value="Mannitol-specific EII, Chain A"/>
    <property type="match status" value="1"/>
</dbReference>